<keyword evidence="1" id="KW-0812">Transmembrane</keyword>
<feature type="transmembrane region" description="Helical" evidence="1">
    <location>
        <begin position="199"/>
        <end position="219"/>
    </location>
</feature>
<evidence type="ECO:0000313" key="3">
    <source>
        <dbReference type="Proteomes" id="UP001257659"/>
    </source>
</evidence>
<comment type="caution">
    <text evidence="2">The sequence shown here is derived from an EMBL/GenBank/DDBJ whole genome shotgun (WGS) entry which is preliminary data.</text>
</comment>
<feature type="transmembrane region" description="Helical" evidence="1">
    <location>
        <begin position="167"/>
        <end position="187"/>
    </location>
</feature>
<sequence length="237" mass="27938">MKRTNLELKLKKERAKHVTEENILQQVFACLENDFLLETAIQEFLENEHSSTENNFNLEILESSEIYHLSDIKKTCIDYRLRFLDSHLFKNEIPYEAIQKIKKIQKNHQTELNGFKIMAPSRAFKLKNADDPLLFAPIGNGYYYLIHKWGNDISPFRKFKMWWFKSLENFLLLLLILSVAITALLPSNLFTNHQTGAEFLMIAFFMFKWIAGMAIFYGFKKGKNFNTSIWKSNYINA</sequence>
<accession>A0ABU1K5W0</accession>
<keyword evidence="1" id="KW-0472">Membrane</keyword>
<keyword evidence="1" id="KW-1133">Transmembrane helix</keyword>
<protein>
    <submittedName>
        <fullName evidence="2">Uncharacterized protein</fullName>
    </submittedName>
</protein>
<evidence type="ECO:0000256" key="1">
    <source>
        <dbReference type="SAM" id="Phobius"/>
    </source>
</evidence>
<dbReference type="EMBL" id="JAVDQA010000002">
    <property type="protein sequence ID" value="MDR6300387.1"/>
    <property type="molecule type" value="Genomic_DNA"/>
</dbReference>
<dbReference type="Proteomes" id="UP001257659">
    <property type="component" value="Unassembled WGS sequence"/>
</dbReference>
<reference evidence="2 3" key="1">
    <citation type="submission" date="2023-07" db="EMBL/GenBank/DDBJ databases">
        <title>Genomic Encyclopedia of Type Strains, Phase IV (KMG-IV): sequencing the most valuable type-strain genomes for metagenomic binning, comparative biology and taxonomic classification.</title>
        <authorList>
            <person name="Goeker M."/>
        </authorList>
    </citation>
    <scope>NUCLEOTIDE SEQUENCE [LARGE SCALE GENOMIC DNA]</scope>
    <source>
        <strain evidence="2 3">DSM 102814</strain>
    </source>
</reference>
<keyword evidence="3" id="KW-1185">Reference proteome</keyword>
<name>A0ABU1K5W0_9FLAO</name>
<proteinExistence type="predicted"/>
<organism evidence="2 3">
    <name type="scientific">Mesonia maritima</name>
    <dbReference type="NCBI Taxonomy" id="1793873"/>
    <lineage>
        <taxon>Bacteria</taxon>
        <taxon>Pseudomonadati</taxon>
        <taxon>Bacteroidota</taxon>
        <taxon>Flavobacteriia</taxon>
        <taxon>Flavobacteriales</taxon>
        <taxon>Flavobacteriaceae</taxon>
        <taxon>Mesonia</taxon>
    </lineage>
</organism>
<dbReference type="RefSeq" id="WP_309727298.1">
    <property type="nucleotide sequence ID" value="NZ_JAVDQA010000002.1"/>
</dbReference>
<evidence type="ECO:0000313" key="2">
    <source>
        <dbReference type="EMBL" id="MDR6300387.1"/>
    </source>
</evidence>
<gene>
    <name evidence="2" type="ORF">GGR31_001018</name>
</gene>